<feature type="domain" description="HTH luxR-type" evidence="10">
    <location>
        <begin position="141"/>
        <end position="206"/>
    </location>
</feature>
<dbReference type="SMART" id="SM00421">
    <property type="entry name" value="HTH_LUXR"/>
    <property type="match status" value="1"/>
</dbReference>
<dbReference type="NCBIfam" id="NF006900">
    <property type="entry name" value="PRK09390.1"/>
    <property type="match status" value="1"/>
</dbReference>
<evidence type="ECO:0000256" key="4">
    <source>
        <dbReference type="ARBA" id="ARBA00023012"/>
    </source>
</evidence>
<dbReference type="GO" id="GO:0005737">
    <property type="term" value="C:cytoplasm"/>
    <property type="evidence" value="ECO:0007669"/>
    <property type="project" value="UniProtKB-SubCell"/>
</dbReference>
<dbReference type="AlphaFoldDB" id="I3X982"/>
<dbReference type="GO" id="GO:0000976">
    <property type="term" value="F:transcription cis-regulatory region binding"/>
    <property type="evidence" value="ECO:0007669"/>
    <property type="project" value="UniProtKB-ARBA"/>
</dbReference>
<dbReference type="PROSITE" id="PS00622">
    <property type="entry name" value="HTH_LUXR_1"/>
    <property type="match status" value="1"/>
</dbReference>
<keyword evidence="8" id="KW-0804">Transcription</keyword>
<evidence type="ECO:0000256" key="9">
    <source>
        <dbReference type="PROSITE-ProRule" id="PRU00169"/>
    </source>
</evidence>
<keyword evidence="2" id="KW-0963">Cytoplasm</keyword>
<sequence length="210" mass="22934">MNGLMQMTDYIVHIVDDEEAVRKSLAFMLTMNGFAVKMHQSAEAFLAFAPNVRNGILVTDLRMPDMSGVELLRSLGTQKIKIPSIVITGHGDVPMAVEAMKAGAIDFIEKPFEDSVIVEAIERASEHLVVPEADAEEIVDIQARLQTLSERERQVLSAVVAGLPNKSIAYDLDISPRTVEVHRANVMAKMKAKSLPHLVRMALAAGFGPS</sequence>
<dbReference type="CDD" id="cd17537">
    <property type="entry name" value="REC_FixJ"/>
    <property type="match status" value="1"/>
</dbReference>
<dbReference type="PANTHER" id="PTHR44688">
    <property type="entry name" value="DNA-BINDING TRANSCRIPTIONAL ACTIVATOR DEVR_DOSR"/>
    <property type="match status" value="1"/>
</dbReference>
<comment type="subcellular location">
    <subcellularLocation>
        <location evidence="1">Cytoplasm</location>
    </subcellularLocation>
</comment>
<dbReference type="InterPro" id="IPR000792">
    <property type="entry name" value="Tscrpt_reg_LuxR_C"/>
</dbReference>
<dbReference type="PROSITE" id="PS50110">
    <property type="entry name" value="RESPONSE_REGULATORY"/>
    <property type="match status" value="1"/>
</dbReference>
<name>I3X982_SINF2</name>
<proteinExistence type="predicted"/>
<dbReference type="GO" id="GO:0000160">
    <property type="term" value="P:phosphorelay signal transduction system"/>
    <property type="evidence" value="ECO:0007669"/>
    <property type="project" value="UniProtKB-KW"/>
</dbReference>
<gene>
    <name evidence="12" type="primary">fixJ</name>
    <name evidence="12" type="ORF">USDA257_c38930</name>
</gene>
<dbReference type="PROSITE" id="PS50043">
    <property type="entry name" value="HTH_LUXR_2"/>
    <property type="match status" value="1"/>
</dbReference>
<evidence type="ECO:0000313" key="12">
    <source>
        <dbReference type="EMBL" id="AFL52438.1"/>
    </source>
</evidence>
<evidence type="ECO:0000256" key="5">
    <source>
        <dbReference type="ARBA" id="ARBA00023015"/>
    </source>
</evidence>
<evidence type="ECO:0000256" key="3">
    <source>
        <dbReference type="ARBA" id="ARBA00022553"/>
    </source>
</evidence>
<dbReference type="InterPro" id="IPR016032">
    <property type="entry name" value="Sig_transdc_resp-reg_C-effctor"/>
</dbReference>
<dbReference type="EMBL" id="CP003563">
    <property type="protein sequence ID" value="AFL52438.1"/>
    <property type="molecule type" value="Genomic_DNA"/>
</dbReference>
<organism evidence="12 13">
    <name type="scientific">Sinorhizobium fredii (strain USDA 257)</name>
    <dbReference type="NCBI Taxonomy" id="1185652"/>
    <lineage>
        <taxon>Bacteria</taxon>
        <taxon>Pseudomonadati</taxon>
        <taxon>Pseudomonadota</taxon>
        <taxon>Alphaproteobacteria</taxon>
        <taxon>Hyphomicrobiales</taxon>
        <taxon>Rhizobiaceae</taxon>
        <taxon>Sinorhizobium/Ensifer group</taxon>
        <taxon>Sinorhizobium</taxon>
    </lineage>
</organism>
<dbReference type="Pfam" id="PF00072">
    <property type="entry name" value="Response_reg"/>
    <property type="match status" value="1"/>
</dbReference>
<dbReference type="InterPro" id="IPR036388">
    <property type="entry name" value="WH-like_DNA-bd_sf"/>
</dbReference>
<accession>I3X982</accession>
<dbReference type="KEGG" id="sfd:USDA257_c38930"/>
<dbReference type="Pfam" id="PF00196">
    <property type="entry name" value="GerE"/>
    <property type="match status" value="1"/>
</dbReference>
<feature type="domain" description="Response regulatory" evidence="11">
    <location>
        <begin position="11"/>
        <end position="125"/>
    </location>
</feature>
<dbReference type="GO" id="GO:0001216">
    <property type="term" value="F:DNA-binding transcription activator activity"/>
    <property type="evidence" value="ECO:0007669"/>
    <property type="project" value="UniProtKB-ARBA"/>
</dbReference>
<dbReference type="eggNOG" id="COG4566">
    <property type="taxonomic scope" value="Bacteria"/>
</dbReference>
<dbReference type="InterPro" id="IPR001789">
    <property type="entry name" value="Sig_transdc_resp-reg_receiver"/>
</dbReference>
<keyword evidence="5" id="KW-0805">Transcription regulation</keyword>
<dbReference type="STRING" id="1185652.USDA257_c38930"/>
<dbReference type="Gene3D" id="1.10.10.10">
    <property type="entry name" value="Winged helix-like DNA-binding domain superfamily/Winged helix DNA-binding domain"/>
    <property type="match status" value="1"/>
</dbReference>
<evidence type="ECO:0000256" key="8">
    <source>
        <dbReference type="ARBA" id="ARBA00023163"/>
    </source>
</evidence>
<dbReference type="FunFam" id="3.40.50.2300:FF:000018">
    <property type="entry name" value="DNA-binding transcriptional regulator NtrC"/>
    <property type="match status" value="1"/>
</dbReference>
<dbReference type="PATRIC" id="fig|1185652.3.peg.4043"/>
<protein>
    <submittedName>
        <fullName evidence="12">Transcriptional regulatory protein FixJ</fullName>
    </submittedName>
</protein>
<dbReference type="SUPFAM" id="SSF52172">
    <property type="entry name" value="CheY-like"/>
    <property type="match status" value="1"/>
</dbReference>
<keyword evidence="3 9" id="KW-0597">Phosphoprotein</keyword>
<keyword evidence="7" id="KW-0010">Activator</keyword>
<evidence type="ECO:0000256" key="7">
    <source>
        <dbReference type="ARBA" id="ARBA00023159"/>
    </source>
</evidence>
<evidence type="ECO:0000256" key="2">
    <source>
        <dbReference type="ARBA" id="ARBA00022490"/>
    </source>
</evidence>
<keyword evidence="4" id="KW-0902">Two-component regulatory system</keyword>
<dbReference type="Gene3D" id="3.40.50.2300">
    <property type="match status" value="1"/>
</dbReference>
<dbReference type="SMART" id="SM00448">
    <property type="entry name" value="REC"/>
    <property type="match status" value="1"/>
</dbReference>
<dbReference type="CDD" id="cd06170">
    <property type="entry name" value="LuxR_C_like"/>
    <property type="match status" value="1"/>
</dbReference>
<evidence type="ECO:0000259" key="11">
    <source>
        <dbReference type="PROSITE" id="PS50110"/>
    </source>
</evidence>
<reference evidence="12 13" key="1">
    <citation type="journal article" date="2012" name="J. Bacteriol.">
        <title>Complete genome sequence of the broad-host-range strain Sinorhizobium fredii USDA257.</title>
        <authorList>
            <person name="Schuldes J."/>
            <person name="Rodriguez Orbegoso M."/>
            <person name="Schmeisser C."/>
            <person name="Krishnan H.B."/>
            <person name="Daniel R."/>
            <person name="Streit W.R."/>
        </authorList>
    </citation>
    <scope>NUCLEOTIDE SEQUENCE [LARGE SCALE GENOMIC DNA]</scope>
    <source>
        <strain evidence="12 13">USDA 257</strain>
    </source>
</reference>
<dbReference type="InterPro" id="IPR011006">
    <property type="entry name" value="CheY-like_superfamily"/>
</dbReference>
<dbReference type="PRINTS" id="PR00038">
    <property type="entry name" value="HTHLUXR"/>
</dbReference>
<dbReference type="FunFam" id="1.10.10.10:FF:000876">
    <property type="entry name" value="Response regulator protein TodT"/>
    <property type="match status" value="1"/>
</dbReference>
<evidence type="ECO:0000256" key="1">
    <source>
        <dbReference type="ARBA" id="ARBA00004496"/>
    </source>
</evidence>
<evidence type="ECO:0000256" key="6">
    <source>
        <dbReference type="ARBA" id="ARBA00023125"/>
    </source>
</evidence>
<feature type="modified residue" description="4-aspartylphosphate" evidence="9">
    <location>
        <position position="60"/>
    </location>
</feature>
<evidence type="ECO:0000313" key="13">
    <source>
        <dbReference type="Proteomes" id="UP000006180"/>
    </source>
</evidence>
<evidence type="ECO:0000259" key="10">
    <source>
        <dbReference type="PROSITE" id="PS50043"/>
    </source>
</evidence>
<keyword evidence="6" id="KW-0238">DNA-binding</keyword>
<dbReference type="GO" id="GO:0032993">
    <property type="term" value="C:protein-DNA complex"/>
    <property type="evidence" value="ECO:0007669"/>
    <property type="project" value="UniProtKB-ARBA"/>
</dbReference>
<dbReference type="PANTHER" id="PTHR44688:SF16">
    <property type="entry name" value="DNA-BINDING TRANSCRIPTIONAL ACTIVATOR DEVR_DOSR"/>
    <property type="match status" value="1"/>
</dbReference>
<dbReference type="Proteomes" id="UP000006180">
    <property type="component" value="Chromosome"/>
</dbReference>
<dbReference type="SUPFAM" id="SSF46894">
    <property type="entry name" value="C-terminal effector domain of the bipartite response regulators"/>
    <property type="match status" value="1"/>
</dbReference>
<dbReference type="HOGENOM" id="CLU_000445_90_4_5"/>